<evidence type="ECO:0000256" key="4">
    <source>
        <dbReference type="ARBA" id="ARBA00023014"/>
    </source>
</evidence>
<dbReference type="HOGENOM" id="CLU_1233392_0_0_9"/>
<feature type="domain" description="Iron-binding zinc finger CDGSH type" evidence="5">
    <location>
        <begin position="172"/>
        <end position="209"/>
    </location>
</feature>
<keyword evidence="1" id="KW-0001">2Fe-2S</keyword>
<reference evidence="7" key="1">
    <citation type="journal article" date="2016" name="Genome Announc.">
        <title>Complete genome sequence of Alkaliphilus metalliredigens strain QYMF, an alkaliphilic and metal-reducing bacterium isolated from borax-contaminated leachate ponds.</title>
        <authorList>
            <person name="Hwang C."/>
            <person name="Copeland A."/>
            <person name="Lucas S."/>
            <person name="Lapidus A."/>
            <person name="Barry K."/>
            <person name="Detter J.C."/>
            <person name="Glavina Del Rio T."/>
            <person name="Hammon N."/>
            <person name="Israni S."/>
            <person name="Dalin E."/>
            <person name="Tice H."/>
            <person name="Pitluck S."/>
            <person name="Chertkov O."/>
            <person name="Brettin T."/>
            <person name="Bruce D."/>
            <person name="Han C."/>
            <person name="Schmutz J."/>
            <person name="Larimer F."/>
            <person name="Land M.L."/>
            <person name="Hauser L."/>
            <person name="Kyrpides N."/>
            <person name="Mikhailova N."/>
            <person name="Ye Q."/>
            <person name="Zhou J."/>
            <person name="Richardson P."/>
            <person name="Fields M.W."/>
        </authorList>
    </citation>
    <scope>NUCLEOTIDE SEQUENCE [LARGE SCALE GENOMIC DNA]</scope>
    <source>
        <strain evidence="7">QYMF</strain>
    </source>
</reference>
<organism evidence="6 7">
    <name type="scientific">Alkaliphilus metalliredigens (strain QYMF)</name>
    <dbReference type="NCBI Taxonomy" id="293826"/>
    <lineage>
        <taxon>Bacteria</taxon>
        <taxon>Bacillati</taxon>
        <taxon>Bacillota</taxon>
        <taxon>Clostridia</taxon>
        <taxon>Peptostreptococcales</taxon>
        <taxon>Natronincolaceae</taxon>
        <taxon>Alkaliphilus</taxon>
    </lineage>
</organism>
<dbReference type="GO" id="GO:0005737">
    <property type="term" value="C:cytoplasm"/>
    <property type="evidence" value="ECO:0007669"/>
    <property type="project" value="UniProtKB-ARBA"/>
</dbReference>
<keyword evidence="2" id="KW-0479">Metal-binding</keyword>
<evidence type="ECO:0000313" key="7">
    <source>
        <dbReference type="Proteomes" id="UP000001572"/>
    </source>
</evidence>
<protein>
    <recommendedName>
        <fullName evidence="5">Iron-binding zinc finger CDGSH type domain-containing protein</fullName>
    </recommendedName>
</protein>
<dbReference type="Proteomes" id="UP000001572">
    <property type="component" value="Chromosome"/>
</dbReference>
<dbReference type="STRING" id="293826.Amet_3752"/>
<evidence type="ECO:0000256" key="1">
    <source>
        <dbReference type="ARBA" id="ARBA00022714"/>
    </source>
</evidence>
<evidence type="ECO:0000256" key="2">
    <source>
        <dbReference type="ARBA" id="ARBA00022723"/>
    </source>
</evidence>
<dbReference type="InterPro" id="IPR042216">
    <property type="entry name" value="MitoNEET_CISD"/>
</dbReference>
<dbReference type="PANTHER" id="PTHR46491:SF3">
    <property type="entry name" value="CDGSH IRON-SULFUR DOMAIN-CONTAINING PROTEIN 3, MITOCHONDRIAL"/>
    <property type="match status" value="1"/>
</dbReference>
<evidence type="ECO:0000313" key="6">
    <source>
        <dbReference type="EMBL" id="ABR49871.1"/>
    </source>
</evidence>
<dbReference type="InterPro" id="IPR010693">
    <property type="entry name" value="Divergent_4Fe-4S_mono-cluster"/>
</dbReference>
<feature type="domain" description="Iron-binding zinc finger CDGSH type" evidence="5">
    <location>
        <begin position="17"/>
        <end position="62"/>
    </location>
</feature>
<evidence type="ECO:0000256" key="3">
    <source>
        <dbReference type="ARBA" id="ARBA00023004"/>
    </source>
</evidence>
<dbReference type="InterPro" id="IPR018967">
    <property type="entry name" value="FeS-contain_CDGSH-typ"/>
</dbReference>
<dbReference type="eggNOG" id="COG3592">
    <property type="taxonomic scope" value="Bacteria"/>
</dbReference>
<dbReference type="EMBL" id="CP000724">
    <property type="protein sequence ID" value="ABR49871.1"/>
    <property type="molecule type" value="Genomic_DNA"/>
</dbReference>
<dbReference type="AlphaFoldDB" id="A6TUK3"/>
<dbReference type="SMART" id="SM00704">
    <property type="entry name" value="ZnF_CDGSH"/>
    <property type="match status" value="2"/>
</dbReference>
<accession>A6TUK3</accession>
<dbReference type="OrthoDB" id="9793389at2"/>
<sequence>MNSKKSQIIFTNNSPFYLVHGKNVTDGEGNPIKVKAVTALCRCGESTSMPYCDNQHEKNKLNTKKSDERAPDKWKSYKGENITIHFNLGLCCHVASCIKGLPSVFNVDERPWINADGGTTEEIIQIISKCPSGALTYTKDGRFYSDFEKDIHIKIMKNGPIVVSGAVELIDDLESMQELKARKRYTLCRCNNSKNKPFCDGSHIPKHEEN</sequence>
<proteinExistence type="predicted"/>
<keyword evidence="3" id="KW-0408">Iron</keyword>
<dbReference type="GO" id="GO:0051537">
    <property type="term" value="F:2 iron, 2 sulfur cluster binding"/>
    <property type="evidence" value="ECO:0007669"/>
    <property type="project" value="UniProtKB-KW"/>
</dbReference>
<dbReference type="Gene3D" id="3.40.5.90">
    <property type="entry name" value="CDGSH iron-sulfur domain, mitoNEET-type"/>
    <property type="match status" value="2"/>
</dbReference>
<dbReference type="GO" id="GO:0046872">
    <property type="term" value="F:metal ion binding"/>
    <property type="evidence" value="ECO:0007669"/>
    <property type="project" value="UniProtKB-KW"/>
</dbReference>
<dbReference type="InterPro" id="IPR052950">
    <property type="entry name" value="CISD"/>
</dbReference>
<dbReference type="eggNOG" id="COG3369">
    <property type="taxonomic scope" value="Bacteria"/>
</dbReference>
<evidence type="ECO:0000259" key="5">
    <source>
        <dbReference type="SMART" id="SM00704"/>
    </source>
</evidence>
<name>A6TUK3_ALKMQ</name>
<dbReference type="RefSeq" id="WP_012064831.1">
    <property type="nucleotide sequence ID" value="NC_009633.1"/>
</dbReference>
<keyword evidence="7" id="KW-1185">Reference proteome</keyword>
<dbReference type="Pfam" id="PF09360">
    <property type="entry name" value="zf-CDGSH"/>
    <property type="match status" value="2"/>
</dbReference>
<dbReference type="KEGG" id="amt:Amet_3752"/>
<gene>
    <name evidence="6" type="ordered locus">Amet_3752</name>
</gene>
<keyword evidence="4" id="KW-0411">Iron-sulfur</keyword>
<dbReference type="PANTHER" id="PTHR46491">
    <property type="entry name" value="CDGSH IRON SULFUR DOMAIN PROTEIN HOMOLOG"/>
    <property type="match status" value="1"/>
</dbReference>
<dbReference type="Pfam" id="PF06902">
    <property type="entry name" value="Fer4_19"/>
    <property type="match status" value="1"/>
</dbReference>